<evidence type="ECO:0000313" key="2">
    <source>
        <dbReference type="Proteomes" id="UP000597867"/>
    </source>
</evidence>
<reference evidence="1" key="1">
    <citation type="submission" date="2020-10" db="EMBL/GenBank/DDBJ databases">
        <authorList>
            <person name="Castelo-Branco R."/>
            <person name="Eusebio N."/>
            <person name="Adriana R."/>
            <person name="Vieira A."/>
            <person name="Brugerolle De Fraissinette N."/>
            <person name="Rezende De Castro R."/>
            <person name="Schneider M.P."/>
            <person name="Vasconcelos V."/>
            <person name="Leao P.N."/>
        </authorList>
    </citation>
    <scope>NUCLEOTIDE SEQUENCE</scope>
    <source>
        <strain evidence="1">LEGE 04289</strain>
    </source>
</reference>
<evidence type="ECO:0000313" key="1">
    <source>
        <dbReference type="EMBL" id="MBE9217559.1"/>
    </source>
</evidence>
<protein>
    <submittedName>
        <fullName evidence="1">Uncharacterized protein</fullName>
    </submittedName>
</protein>
<organism evidence="1 2">
    <name type="scientific">Dolichospermum flos-aquae LEGE 04289</name>
    <dbReference type="NCBI Taxonomy" id="1828708"/>
    <lineage>
        <taxon>Bacteria</taxon>
        <taxon>Bacillati</taxon>
        <taxon>Cyanobacteriota</taxon>
        <taxon>Cyanophyceae</taxon>
        <taxon>Nostocales</taxon>
        <taxon>Aphanizomenonaceae</taxon>
        <taxon>Dolichospermum</taxon>
    </lineage>
</organism>
<dbReference type="Proteomes" id="UP000597867">
    <property type="component" value="Unassembled WGS sequence"/>
</dbReference>
<keyword evidence="2" id="KW-1185">Reference proteome</keyword>
<name>A0ACC5PY52_DOLFA</name>
<sequence>MPKSKTDFTNFVDARPNYFPGQFLLEDDFNVEQKYLIDRQKYHRQSLHVSGIVEGLEVEVITNKLEVQIKSGSAINSNGDLIILKKDTSFSQFAALTNGELYIRYNEKKEVEQQGDFTRWQEVPTIGFAATTPNDGVKLAKISIVSNSPNLDLKVRDYSGIFLPNATGNDLTLRSGGEENPNVAILNGSLTVTGTFKVNNKIAVLGNQKIEFSDDGITNNLKLQLRTGYGLGINSGTLFYAANGNHSWRDSSGVERMALTTESHGSLTVKGTGTSSFAGNLTVTGNVGIGTTNPTTKLEVSGNLKVTGTITGKIDATSIDSGTLTVDRIPNLPAEKIAAGTTKGDLTIGGKLTVPGNQKIKFSDTDTTNNLKLELWTGYGLGINSGTLFYAANGNHSWRDHNGTNEIMALTTAGNLKVNGAITPSAGVSKNNGIMFPEDPFGGTGDAAWIRYYSRNPQNAASKEHTTFEIGTSNDADDHIALMPGAGNVGIGTITPTTKLEVNGNLKVTGNITTESWQTPSLLNGWRNYDNVYNPPGYFKDSFGIVHLRGLVTNGAGTIFTLPLGYRPAFRELQAVVTWNNTIGRLDIQTNGEVLMNMGNNAWFSLDGVTFRAA</sequence>
<accession>A0ACC5PY52</accession>
<gene>
    <name evidence="1" type="ORF">IQ222_01795</name>
</gene>
<comment type="caution">
    <text evidence="1">The sequence shown here is derived from an EMBL/GenBank/DDBJ whole genome shotgun (WGS) entry which is preliminary data.</text>
</comment>
<dbReference type="EMBL" id="JADEWF010000003">
    <property type="protein sequence ID" value="MBE9217559.1"/>
    <property type="molecule type" value="Genomic_DNA"/>
</dbReference>
<proteinExistence type="predicted"/>